<reference evidence="3" key="2">
    <citation type="journal article" date="2020" name="Nat. Commun.">
        <title>Large-scale genome sequencing of mycorrhizal fungi provides insights into the early evolution of symbiotic traits.</title>
        <authorList>
            <person name="Miyauchi S."/>
            <person name="Kiss E."/>
            <person name="Kuo A."/>
            <person name="Drula E."/>
            <person name="Kohler A."/>
            <person name="Sanchez-Garcia M."/>
            <person name="Morin E."/>
            <person name="Andreopoulos B."/>
            <person name="Barry K.W."/>
            <person name="Bonito G."/>
            <person name="Buee M."/>
            <person name="Carver A."/>
            <person name="Chen C."/>
            <person name="Cichocki N."/>
            <person name="Clum A."/>
            <person name="Culley D."/>
            <person name="Crous P.W."/>
            <person name="Fauchery L."/>
            <person name="Girlanda M."/>
            <person name="Hayes R.D."/>
            <person name="Keri Z."/>
            <person name="LaButti K."/>
            <person name="Lipzen A."/>
            <person name="Lombard V."/>
            <person name="Magnuson J."/>
            <person name="Maillard F."/>
            <person name="Murat C."/>
            <person name="Nolan M."/>
            <person name="Ohm R.A."/>
            <person name="Pangilinan J."/>
            <person name="Pereira M.F."/>
            <person name="Perotto S."/>
            <person name="Peter M."/>
            <person name="Pfister S."/>
            <person name="Riley R."/>
            <person name="Sitrit Y."/>
            <person name="Stielow J.B."/>
            <person name="Szollosi G."/>
            <person name="Zifcakova L."/>
            <person name="Stursova M."/>
            <person name="Spatafora J.W."/>
            <person name="Tedersoo L."/>
            <person name="Vaario L.M."/>
            <person name="Yamada A."/>
            <person name="Yan M."/>
            <person name="Wang P."/>
            <person name="Xu J."/>
            <person name="Bruns T."/>
            <person name="Baldrian P."/>
            <person name="Vilgalys R."/>
            <person name="Dunand C."/>
            <person name="Henrissat B."/>
            <person name="Grigoriev I.V."/>
            <person name="Hibbett D."/>
            <person name="Nagy L.G."/>
            <person name="Martin F.M."/>
        </authorList>
    </citation>
    <scope>NUCLEOTIDE SEQUENCE</scope>
    <source>
        <strain evidence="3">Prilba</strain>
    </source>
</reference>
<organism evidence="3 4">
    <name type="scientific">Russula ochroleuca</name>
    <dbReference type="NCBI Taxonomy" id="152965"/>
    <lineage>
        <taxon>Eukaryota</taxon>
        <taxon>Fungi</taxon>
        <taxon>Dikarya</taxon>
        <taxon>Basidiomycota</taxon>
        <taxon>Agaricomycotina</taxon>
        <taxon>Agaricomycetes</taxon>
        <taxon>Russulales</taxon>
        <taxon>Russulaceae</taxon>
        <taxon>Russula</taxon>
    </lineage>
</organism>
<evidence type="ECO:0000313" key="3">
    <source>
        <dbReference type="EMBL" id="KAF8484430.1"/>
    </source>
</evidence>
<feature type="transmembrane region" description="Helical" evidence="2">
    <location>
        <begin position="219"/>
        <end position="239"/>
    </location>
</feature>
<evidence type="ECO:0000256" key="1">
    <source>
        <dbReference type="SAM" id="MobiDB-lite"/>
    </source>
</evidence>
<feature type="region of interest" description="Disordered" evidence="1">
    <location>
        <begin position="112"/>
        <end position="137"/>
    </location>
</feature>
<sequence>MVRFTWALTASCGGLPRVGKTITFIYSAFSLQQEHRTSIARLTRAGPAYLVQPGTYHIPSFCDLVLLSAHASTLGTIWLWHSILVREPFAFESNTSCNRDFRRERQANGCRKGSAVFESPEKGSDSTGGRGSPSTLNVTRARDRFGCSKFDAKAFIQECRRWYRFENRHMPARHLPGRSQTSTTTTPTLLLHYFTWPDAASFCDRCDRDLLRPYGLSHLPVSFVPLLFFLSGLALFVYWTGSVRIHLDPHGSSKRNIPSDTESVSSVIWVTLYPGAWLRILRGAHGGLASHRDPRNAHLPL</sequence>
<evidence type="ECO:0000313" key="4">
    <source>
        <dbReference type="Proteomes" id="UP000759537"/>
    </source>
</evidence>
<keyword evidence="2" id="KW-0472">Membrane</keyword>
<comment type="caution">
    <text evidence="3">The sequence shown here is derived from an EMBL/GenBank/DDBJ whole genome shotgun (WGS) entry which is preliminary data.</text>
</comment>
<keyword evidence="2" id="KW-0812">Transmembrane</keyword>
<reference evidence="3" key="1">
    <citation type="submission" date="2019-10" db="EMBL/GenBank/DDBJ databases">
        <authorList>
            <consortium name="DOE Joint Genome Institute"/>
            <person name="Kuo A."/>
            <person name="Miyauchi S."/>
            <person name="Kiss E."/>
            <person name="Drula E."/>
            <person name="Kohler A."/>
            <person name="Sanchez-Garcia M."/>
            <person name="Andreopoulos B."/>
            <person name="Barry K.W."/>
            <person name="Bonito G."/>
            <person name="Buee M."/>
            <person name="Carver A."/>
            <person name="Chen C."/>
            <person name="Cichocki N."/>
            <person name="Clum A."/>
            <person name="Culley D."/>
            <person name="Crous P.W."/>
            <person name="Fauchery L."/>
            <person name="Girlanda M."/>
            <person name="Hayes R."/>
            <person name="Keri Z."/>
            <person name="LaButti K."/>
            <person name="Lipzen A."/>
            <person name="Lombard V."/>
            <person name="Magnuson J."/>
            <person name="Maillard F."/>
            <person name="Morin E."/>
            <person name="Murat C."/>
            <person name="Nolan M."/>
            <person name="Ohm R."/>
            <person name="Pangilinan J."/>
            <person name="Pereira M."/>
            <person name="Perotto S."/>
            <person name="Peter M."/>
            <person name="Riley R."/>
            <person name="Sitrit Y."/>
            <person name="Stielow B."/>
            <person name="Szollosi G."/>
            <person name="Zifcakova L."/>
            <person name="Stursova M."/>
            <person name="Spatafora J.W."/>
            <person name="Tedersoo L."/>
            <person name="Vaario L.-M."/>
            <person name="Yamada A."/>
            <person name="Yan M."/>
            <person name="Wang P."/>
            <person name="Xu J."/>
            <person name="Bruns T."/>
            <person name="Baldrian P."/>
            <person name="Vilgalys R."/>
            <person name="Henrissat B."/>
            <person name="Grigoriev I.V."/>
            <person name="Hibbett D."/>
            <person name="Nagy L.G."/>
            <person name="Martin F.M."/>
        </authorList>
    </citation>
    <scope>NUCLEOTIDE SEQUENCE</scope>
    <source>
        <strain evidence="3">Prilba</strain>
    </source>
</reference>
<gene>
    <name evidence="3" type="ORF">DFH94DRAFT_812870</name>
</gene>
<dbReference type="AlphaFoldDB" id="A0A9P5N1Q2"/>
<evidence type="ECO:0000256" key="2">
    <source>
        <dbReference type="SAM" id="Phobius"/>
    </source>
</evidence>
<proteinExistence type="predicted"/>
<protein>
    <submittedName>
        <fullName evidence="3">Uncharacterized protein</fullName>
    </submittedName>
</protein>
<accession>A0A9P5N1Q2</accession>
<dbReference type="EMBL" id="WHVB01000003">
    <property type="protein sequence ID" value="KAF8484430.1"/>
    <property type="molecule type" value="Genomic_DNA"/>
</dbReference>
<dbReference type="OrthoDB" id="3307278at2759"/>
<keyword evidence="2" id="KW-1133">Transmembrane helix</keyword>
<keyword evidence="4" id="KW-1185">Reference proteome</keyword>
<dbReference type="Proteomes" id="UP000759537">
    <property type="component" value="Unassembled WGS sequence"/>
</dbReference>
<name>A0A9P5N1Q2_9AGAM</name>